<gene>
    <name evidence="1" type="ORF">GSTUAT00000690001</name>
</gene>
<accession>A0A292Q904</accession>
<sequence>NPITTFSISLQSKTIDPDIRSYIQNSLGDKDGLKDFTKEIKSEIEDTLVSRSQGMFRWVDCLLRILQKCITPAAVRAALRELPKDLDSVYLRILNSIHETQREYIRLAMHWLAFSAEPLTLGQLAEAIVIAYDVNKYGEDSEPLFNMKSLI</sequence>
<dbReference type="PANTHER" id="PTHR10039">
    <property type="entry name" value="AMELOGENIN"/>
    <property type="match status" value="1"/>
</dbReference>
<organism evidence="1 2">
    <name type="scientific">Tuber aestivum</name>
    <name type="common">summer truffle</name>
    <dbReference type="NCBI Taxonomy" id="59557"/>
    <lineage>
        <taxon>Eukaryota</taxon>
        <taxon>Fungi</taxon>
        <taxon>Dikarya</taxon>
        <taxon>Ascomycota</taxon>
        <taxon>Pezizomycotina</taxon>
        <taxon>Pezizomycetes</taxon>
        <taxon>Pezizales</taxon>
        <taxon>Tuberaceae</taxon>
        <taxon>Tuber</taxon>
    </lineage>
</organism>
<dbReference type="Proteomes" id="UP001412239">
    <property type="component" value="Unassembled WGS sequence"/>
</dbReference>
<dbReference type="EMBL" id="LN890949">
    <property type="protein sequence ID" value="CUS15223.1"/>
    <property type="molecule type" value="Genomic_DNA"/>
</dbReference>
<proteinExistence type="predicted"/>
<dbReference type="PANTHER" id="PTHR10039:SF16">
    <property type="entry name" value="GPI INOSITOL-DEACYLASE"/>
    <property type="match status" value="1"/>
</dbReference>
<feature type="non-terminal residue" evidence="1">
    <location>
        <position position="151"/>
    </location>
</feature>
<evidence type="ECO:0000313" key="1">
    <source>
        <dbReference type="EMBL" id="CUS15223.1"/>
    </source>
</evidence>
<evidence type="ECO:0000313" key="2">
    <source>
        <dbReference type="Proteomes" id="UP001412239"/>
    </source>
</evidence>
<feature type="non-terminal residue" evidence="1">
    <location>
        <position position="1"/>
    </location>
</feature>
<dbReference type="AlphaFoldDB" id="A0A292Q904"/>
<keyword evidence="2" id="KW-1185">Reference proteome</keyword>
<reference evidence="1" key="1">
    <citation type="submission" date="2015-10" db="EMBL/GenBank/DDBJ databases">
        <authorList>
            <person name="Regsiter A."/>
            <person name="william w."/>
        </authorList>
    </citation>
    <scope>NUCLEOTIDE SEQUENCE</scope>
    <source>
        <strain evidence="1">Montdore</strain>
    </source>
</reference>
<protein>
    <submittedName>
        <fullName evidence="1">Uncharacterized protein</fullName>
    </submittedName>
</protein>
<name>A0A292Q904_9PEZI</name>